<dbReference type="EMBL" id="OVEO01000003">
    <property type="protein sequence ID" value="SPQ95140.1"/>
    <property type="molecule type" value="Genomic_DNA"/>
</dbReference>
<feature type="compositionally biased region" description="Low complexity" evidence="1">
    <location>
        <begin position="298"/>
        <end position="309"/>
    </location>
</feature>
<evidence type="ECO:0000313" key="5">
    <source>
        <dbReference type="Proteomes" id="UP000039324"/>
    </source>
</evidence>
<dbReference type="AlphaFoldDB" id="A0A0G4ISP0"/>
<feature type="transmembrane region" description="Helical" evidence="2">
    <location>
        <begin position="237"/>
        <end position="256"/>
    </location>
</feature>
<protein>
    <submittedName>
        <fullName evidence="3">Uncharacterized protein</fullName>
    </submittedName>
</protein>
<feature type="transmembrane region" description="Helical" evidence="2">
    <location>
        <begin position="47"/>
        <end position="70"/>
    </location>
</feature>
<feature type="transmembrane region" description="Helical" evidence="2">
    <location>
        <begin position="129"/>
        <end position="150"/>
    </location>
</feature>
<feature type="transmembrane region" description="Helical" evidence="2">
    <location>
        <begin position="14"/>
        <end position="35"/>
    </location>
</feature>
<feature type="transmembrane region" description="Helical" evidence="2">
    <location>
        <begin position="90"/>
        <end position="108"/>
    </location>
</feature>
<dbReference type="Proteomes" id="UP000290189">
    <property type="component" value="Unassembled WGS sequence"/>
</dbReference>
<accession>A0A0G4ISP0</accession>
<gene>
    <name evidence="3" type="ORF">PBRA_006399</name>
    <name evidence="4" type="ORF">PLBR_LOCUS2355</name>
</gene>
<keyword evidence="5" id="KW-1185">Reference proteome</keyword>
<name>A0A0G4ISP0_PLABS</name>
<proteinExistence type="predicted"/>
<feature type="region of interest" description="Disordered" evidence="1">
    <location>
        <begin position="298"/>
        <end position="318"/>
    </location>
</feature>
<geneLocation type="mitochondrion" evidence="4"/>
<keyword evidence="2" id="KW-0812">Transmembrane</keyword>
<keyword evidence="4" id="KW-0496">Mitochondrion</keyword>
<keyword evidence="2" id="KW-1133">Transmembrane helix</keyword>
<sequence>MSDLFAGDKTTIRILRTMNAAAMGWMLFSNAVFAWRKQRKARNQLEIVATVAMLAAFICVFMVTINIVFLPLFDAPPSVFACNLFERSGNITHFVMFTMMPYFFYLRAEVIRKTLMSKTFLKTVMFGRACKVVVAGLMLGFILTCVYIESFPLNDANACFFGVPPFVGSLVISCLFTSGTAFLLLFTYILKTEATMTPDLRSKVIECWVATAVSFACEFLCFVVFDKIFAPEIWNMILHIDITINMFLLTTNLSSWKRRLMQNPFKADNDYMTQSRQSGKAGTVGSTVALKDAIASKSSIASKAGAVSATAIGPTSQG</sequence>
<dbReference type="EMBL" id="CDSF01000083">
    <property type="protein sequence ID" value="CEO98285.1"/>
    <property type="molecule type" value="Genomic_DNA"/>
</dbReference>
<dbReference type="Proteomes" id="UP000039324">
    <property type="component" value="Unassembled WGS sequence"/>
</dbReference>
<feature type="transmembrane region" description="Helical" evidence="2">
    <location>
        <begin position="202"/>
        <end position="225"/>
    </location>
</feature>
<organism evidence="3 5">
    <name type="scientific">Plasmodiophora brassicae</name>
    <name type="common">Clubroot disease agent</name>
    <dbReference type="NCBI Taxonomy" id="37360"/>
    <lineage>
        <taxon>Eukaryota</taxon>
        <taxon>Sar</taxon>
        <taxon>Rhizaria</taxon>
        <taxon>Endomyxa</taxon>
        <taxon>Phytomyxea</taxon>
        <taxon>Plasmodiophorida</taxon>
        <taxon>Plasmodiophoridae</taxon>
        <taxon>Plasmodiophora</taxon>
    </lineage>
</organism>
<keyword evidence="2" id="KW-0472">Membrane</keyword>
<reference evidence="4 6" key="2">
    <citation type="submission" date="2018-03" db="EMBL/GenBank/DDBJ databases">
        <authorList>
            <person name="Fogelqvist J."/>
        </authorList>
    </citation>
    <scope>NUCLEOTIDE SEQUENCE [LARGE SCALE GENOMIC DNA]</scope>
</reference>
<evidence type="ECO:0000313" key="6">
    <source>
        <dbReference type="Proteomes" id="UP000290189"/>
    </source>
</evidence>
<reference evidence="3 5" key="1">
    <citation type="submission" date="2015-02" db="EMBL/GenBank/DDBJ databases">
        <authorList>
            <person name="Chooi Y.-H."/>
        </authorList>
    </citation>
    <scope>NUCLEOTIDE SEQUENCE [LARGE SCALE GENOMIC DNA]</scope>
    <source>
        <strain evidence="3">E3</strain>
    </source>
</reference>
<evidence type="ECO:0000313" key="4">
    <source>
        <dbReference type="EMBL" id="SPQ95140.1"/>
    </source>
</evidence>
<evidence type="ECO:0000256" key="1">
    <source>
        <dbReference type="SAM" id="MobiDB-lite"/>
    </source>
</evidence>
<evidence type="ECO:0000256" key="2">
    <source>
        <dbReference type="SAM" id="Phobius"/>
    </source>
</evidence>
<feature type="transmembrane region" description="Helical" evidence="2">
    <location>
        <begin position="170"/>
        <end position="190"/>
    </location>
</feature>
<evidence type="ECO:0000313" key="3">
    <source>
        <dbReference type="EMBL" id="CEO98285.1"/>
    </source>
</evidence>